<organism evidence="1 2">
    <name type="scientific">Synchytrium endobioticum</name>
    <dbReference type="NCBI Taxonomy" id="286115"/>
    <lineage>
        <taxon>Eukaryota</taxon>
        <taxon>Fungi</taxon>
        <taxon>Fungi incertae sedis</taxon>
        <taxon>Chytridiomycota</taxon>
        <taxon>Chytridiomycota incertae sedis</taxon>
        <taxon>Chytridiomycetes</taxon>
        <taxon>Synchytriales</taxon>
        <taxon>Synchytriaceae</taxon>
        <taxon>Synchytrium</taxon>
    </lineage>
</organism>
<protein>
    <submittedName>
        <fullName evidence="1">Uncharacterized protein</fullName>
    </submittedName>
</protein>
<dbReference type="Proteomes" id="UP000317494">
    <property type="component" value="Unassembled WGS sequence"/>
</dbReference>
<evidence type="ECO:0000313" key="2">
    <source>
        <dbReference type="Proteomes" id="UP000317494"/>
    </source>
</evidence>
<name>A0A507C6Y3_9FUNG</name>
<reference evidence="1 2" key="1">
    <citation type="journal article" date="2019" name="Sci. Rep.">
        <title>Comparative genomics of chytrid fungi reveal insights into the obligate biotrophic and pathogenic lifestyle of Synchytrium endobioticum.</title>
        <authorList>
            <person name="van de Vossenberg B.T.L.H."/>
            <person name="Warris S."/>
            <person name="Nguyen H.D.T."/>
            <person name="van Gent-Pelzer M.P.E."/>
            <person name="Joly D.L."/>
            <person name="van de Geest H.C."/>
            <person name="Bonants P.J.M."/>
            <person name="Smith D.S."/>
            <person name="Levesque C.A."/>
            <person name="van der Lee T.A.J."/>
        </authorList>
    </citation>
    <scope>NUCLEOTIDE SEQUENCE [LARGE SCALE GENOMIC DNA]</scope>
    <source>
        <strain evidence="1 2">MB42</strain>
    </source>
</reference>
<sequence>RRDSLQYAGKKTIASTVTRWMAGLI</sequence>
<gene>
    <name evidence="1" type="ORF">SeMB42_g06927</name>
</gene>
<dbReference type="EMBL" id="QEAN01000430">
    <property type="protein sequence ID" value="TPX37340.1"/>
    <property type="molecule type" value="Genomic_DNA"/>
</dbReference>
<proteinExistence type="predicted"/>
<dbReference type="VEuPathDB" id="FungiDB:SeMB42_g06927"/>
<accession>A0A507C6Y3</accession>
<evidence type="ECO:0000313" key="1">
    <source>
        <dbReference type="EMBL" id="TPX37340.1"/>
    </source>
</evidence>
<dbReference type="AlphaFoldDB" id="A0A507C6Y3"/>
<feature type="non-terminal residue" evidence="1">
    <location>
        <position position="1"/>
    </location>
</feature>
<comment type="caution">
    <text evidence="1">The sequence shown here is derived from an EMBL/GenBank/DDBJ whole genome shotgun (WGS) entry which is preliminary data.</text>
</comment>
<keyword evidence="2" id="KW-1185">Reference proteome</keyword>